<dbReference type="Gene3D" id="1.10.30.50">
    <property type="match status" value="1"/>
</dbReference>
<dbReference type="EMBL" id="FOSF01000107">
    <property type="protein sequence ID" value="SFK54651.1"/>
    <property type="molecule type" value="Genomic_DNA"/>
</dbReference>
<dbReference type="RefSeq" id="WP_074841898.1">
    <property type="nucleotide sequence ID" value="NZ_CP047056.1"/>
</dbReference>
<evidence type="ECO:0000313" key="2">
    <source>
        <dbReference type="Proteomes" id="UP000243374"/>
    </source>
</evidence>
<protein>
    <recommendedName>
        <fullName evidence="3">TIGR02646 family protein</fullName>
    </recommendedName>
</protein>
<keyword evidence="2" id="KW-1185">Reference proteome</keyword>
<gene>
    <name evidence="1" type="ORF">SAMN04487865_11075</name>
</gene>
<reference evidence="1 2" key="1">
    <citation type="submission" date="2016-10" db="EMBL/GenBank/DDBJ databases">
        <authorList>
            <person name="Varghese N."/>
            <person name="Submissions S."/>
        </authorList>
    </citation>
    <scope>NUCLEOTIDE SEQUENCE [LARGE SCALE GENOMIC DNA]</scope>
    <source>
        <strain evidence="1 2">22B</strain>
    </source>
</reference>
<name>A0A662ZF17_9GAMM</name>
<dbReference type="AlphaFoldDB" id="A0A662ZF17"/>
<dbReference type="Proteomes" id="UP000243374">
    <property type="component" value="Unassembled WGS sequence"/>
</dbReference>
<accession>A0A662ZF17</accession>
<evidence type="ECO:0000313" key="1">
    <source>
        <dbReference type="EMBL" id="SFK54651.1"/>
    </source>
</evidence>
<sequence>MIKNERSPVAPTSLAVESKKQNGSYRCEDVITQLEHDFYGKCYLCEMKPVFDMEVEHRLPHHNRTILERVFDWNNLFLSCRHCNSVKNSNDYAAGIIDCCVRDPETLLIQRLEENMVKVDVTSPNDAEAVRTAKLIEEIFNTTSTRIRSHGAQARIKELQLTMNAFYSVVEQLKKNPANKILHLKLKALLAKSSKFSGFTRAYARLHNIL</sequence>
<organism evidence="1 2">
    <name type="scientific">Succinivibrio dextrinosolvens</name>
    <dbReference type="NCBI Taxonomy" id="83771"/>
    <lineage>
        <taxon>Bacteria</taxon>
        <taxon>Pseudomonadati</taxon>
        <taxon>Pseudomonadota</taxon>
        <taxon>Gammaproteobacteria</taxon>
        <taxon>Aeromonadales</taxon>
        <taxon>Succinivibrionaceae</taxon>
        <taxon>Succinivibrio</taxon>
    </lineage>
</organism>
<proteinExistence type="predicted"/>
<evidence type="ECO:0008006" key="3">
    <source>
        <dbReference type="Google" id="ProtNLM"/>
    </source>
</evidence>